<evidence type="ECO:0000313" key="3">
    <source>
        <dbReference type="Proteomes" id="UP000692954"/>
    </source>
</evidence>
<feature type="transmembrane region" description="Helical" evidence="1">
    <location>
        <begin position="6"/>
        <end position="23"/>
    </location>
</feature>
<feature type="transmembrane region" description="Helical" evidence="1">
    <location>
        <begin position="89"/>
        <end position="108"/>
    </location>
</feature>
<protein>
    <submittedName>
        <fullName evidence="2">Uncharacterized protein</fullName>
    </submittedName>
</protein>
<feature type="transmembrane region" description="Helical" evidence="1">
    <location>
        <begin position="56"/>
        <end position="77"/>
    </location>
</feature>
<organism evidence="2 3">
    <name type="scientific">Paramecium sonneborni</name>
    <dbReference type="NCBI Taxonomy" id="65129"/>
    <lineage>
        <taxon>Eukaryota</taxon>
        <taxon>Sar</taxon>
        <taxon>Alveolata</taxon>
        <taxon>Ciliophora</taxon>
        <taxon>Intramacronucleata</taxon>
        <taxon>Oligohymenophorea</taxon>
        <taxon>Peniculida</taxon>
        <taxon>Parameciidae</taxon>
        <taxon>Paramecium</taxon>
    </lineage>
</organism>
<sequence>MFIPLFVLYFIIFIIYRGSKNPLEESNKIAILTHTLIFQYIMICFGIVQFKTLNQGFLYVQITESHIVLILIVFFVRPIQSFNLRNLKFWWMFGVPVIAYFLSLKFQIWFWNDASQRLVLIHNSLSQMMIFVFMILSLFE</sequence>
<evidence type="ECO:0000313" key="2">
    <source>
        <dbReference type="EMBL" id="CAD8057995.1"/>
    </source>
</evidence>
<reference evidence="2" key="1">
    <citation type="submission" date="2021-01" db="EMBL/GenBank/DDBJ databases">
        <authorList>
            <consortium name="Genoscope - CEA"/>
            <person name="William W."/>
        </authorList>
    </citation>
    <scope>NUCLEOTIDE SEQUENCE</scope>
</reference>
<feature type="transmembrane region" description="Helical" evidence="1">
    <location>
        <begin position="120"/>
        <end position="139"/>
    </location>
</feature>
<keyword evidence="1" id="KW-0812">Transmembrane</keyword>
<dbReference type="Proteomes" id="UP000692954">
    <property type="component" value="Unassembled WGS sequence"/>
</dbReference>
<name>A0A8S1KVT7_9CILI</name>
<accession>A0A8S1KVT7</accession>
<feature type="transmembrane region" description="Helical" evidence="1">
    <location>
        <begin position="30"/>
        <end position="50"/>
    </location>
</feature>
<gene>
    <name evidence="2" type="ORF">PSON_ATCC_30995.1.T0110497</name>
</gene>
<dbReference type="EMBL" id="CAJJDN010000011">
    <property type="protein sequence ID" value="CAD8057995.1"/>
    <property type="molecule type" value="Genomic_DNA"/>
</dbReference>
<keyword evidence="1" id="KW-0472">Membrane</keyword>
<proteinExistence type="predicted"/>
<evidence type="ECO:0000256" key="1">
    <source>
        <dbReference type="SAM" id="Phobius"/>
    </source>
</evidence>
<keyword evidence="3" id="KW-1185">Reference proteome</keyword>
<dbReference type="AlphaFoldDB" id="A0A8S1KVT7"/>
<keyword evidence="1" id="KW-1133">Transmembrane helix</keyword>
<comment type="caution">
    <text evidence="2">The sequence shown here is derived from an EMBL/GenBank/DDBJ whole genome shotgun (WGS) entry which is preliminary data.</text>
</comment>